<dbReference type="EMBL" id="JADLQX010000037">
    <property type="protein sequence ID" value="MBF6302101.1"/>
    <property type="molecule type" value="Genomic_DNA"/>
</dbReference>
<dbReference type="SUPFAM" id="SSF51735">
    <property type="entry name" value="NAD(P)-binding Rossmann-fold domains"/>
    <property type="match status" value="1"/>
</dbReference>
<keyword evidence="5" id="KW-1185">Reference proteome</keyword>
<dbReference type="RefSeq" id="WP_195133295.1">
    <property type="nucleotide sequence ID" value="NZ_JADLQX010000037.1"/>
</dbReference>
<dbReference type="Pfam" id="PF01370">
    <property type="entry name" value="Epimerase"/>
    <property type="match status" value="1"/>
</dbReference>
<dbReference type="Gene3D" id="3.40.50.720">
    <property type="entry name" value="NAD(P)-binding Rossmann-like Domain"/>
    <property type="match status" value="1"/>
</dbReference>
<dbReference type="Proteomes" id="UP000702209">
    <property type="component" value="Unassembled WGS sequence"/>
</dbReference>
<organism evidence="4 5">
    <name type="scientific">Nocardia amamiensis</name>
    <dbReference type="NCBI Taxonomy" id="404578"/>
    <lineage>
        <taxon>Bacteria</taxon>
        <taxon>Bacillati</taxon>
        <taxon>Actinomycetota</taxon>
        <taxon>Actinomycetes</taxon>
        <taxon>Mycobacteriales</taxon>
        <taxon>Nocardiaceae</taxon>
        <taxon>Nocardia</taxon>
    </lineage>
</organism>
<comment type="caution">
    <text evidence="4">The sequence shown here is derived from an EMBL/GenBank/DDBJ whole genome shotgun (WGS) entry which is preliminary data.</text>
</comment>
<proteinExistence type="inferred from homology"/>
<evidence type="ECO:0000259" key="3">
    <source>
        <dbReference type="Pfam" id="PF01370"/>
    </source>
</evidence>
<accession>A0ABS0CZT7</accession>
<feature type="compositionally biased region" description="Basic and acidic residues" evidence="2">
    <location>
        <begin position="166"/>
        <end position="176"/>
    </location>
</feature>
<feature type="compositionally biased region" description="Polar residues" evidence="2">
    <location>
        <begin position="151"/>
        <end position="163"/>
    </location>
</feature>
<gene>
    <name evidence="4" type="ORF">IU459_31845</name>
</gene>
<dbReference type="Gene3D" id="3.90.25.10">
    <property type="entry name" value="UDP-galactose 4-epimerase, domain 1"/>
    <property type="match status" value="1"/>
</dbReference>
<dbReference type="PANTHER" id="PTHR43000">
    <property type="entry name" value="DTDP-D-GLUCOSE 4,6-DEHYDRATASE-RELATED"/>
    <property type="match status" value="1"/>
</dbReference>
<feature type="region of interest" description="Disordered" evidence="2">
    <location>
        <begin position="142"/>
        <end position="176"/>
    </location>
</feature>
<protein>
    <submittedName>
        <fullName evidence="4">GDP-mannose 4,6-dehydratase</fullName>
    </submittedName>
</protein>
<evidence type="ECO:0000256" key="2">
    <source>
        <dbReference type="SAM" id="MobiDB-lite"/>
    </source>
</evidence>
<reference evidence="4 5" key="1">
    <citation type="submission" date="2020-10" db="EMBL/GenBank/DDBJ databases">
        <title>Identification of Nocardia species via Next-generation sequencing and recognition of intraspecies genetic diversity.</title>
        <authorList>
            <person name="Li P."/>
            <person name="Li P."/>
            <person name="Lu B."/>
        </authorList>
    </citation>
    <scope>NUCLEOTIDE SEQUENCE [LARGE SCALE GENOMIC DNA]</scope>
    <source>
        <strain evidence="4 5">BJ06-0157</strain>
    </source>
</reference>
<dbReference type="InterPro" id="IPR001509">
    <property type="entry name" value="Epimerase_deHydtase"/>
</dbReference>
<feature type="domain" description="NAD-dependent epimerase/dehydratase" evidence="3">
    <location>
        <begin position="14"/>
        <end position="75"/>
    </location>
</feature>
<evidence type="ECO:0000313" key="5">
    <source>
        <dbReference type="Proteomes" id="UP000702209"/>
    </source>
</evidence>
<sequence>MHSSQQTSTGATSSHIRSTHCANSFGPYQLREKLISLAVTNVLRGRKIPVYGDGLQSRDWLHVLDHCDAVHGVVHAELGPIPKAAATDPGLLSIFDISARHEVTNLDIARMVVTELGLDPAEWIQHIEDRPNHDRRYVINPEKLATGGNGSSPTRANSGSTGVESVRIRREAEAVP</sequence>
<evidence type="ECO:0000313" key="4">
    <source>
        <dbReference type="EMBL" id="MBF6302101.1"/>
    </source>
</evidence>
<evidence type="ECO:0000256" key="1">
    <source>
        <dbReference type="ARBA" id="ARBA00007637"/>
    </source>
</evidence>
<name>A0ABS0CZT7_9NOCA</name>
<comment type="similarity">
    <text evidence="1">Belongs to the NAD(P)-dependent epimerase/dehydratase family.</text>
</comment>
<dbReference type="InterPro" id="IPR036291">
    <property type="entry name" value="NAD(P)-bd_dom_sf"/>
</dbReference>